<dbReference type="PIRSF" id="PIRSF019381">
    <property type="entry name" value="YcjX"/>
    <property type="match status" value="1"/>
</dbReference>
<dbReference type="EMBL" id="JACCKB010000025">
    <property type="protein sequence ID" value="NYZ67445.1"/>
    <property type="molecule type" value="Genomic_DNA"/>
</dbReference>
<reference evidence="1 2" key="1">
    <citation type="submission" date="2020-07" db="EMBL/GenBank/DDBJ databases">
        <title>Endozoicomonas sp. nov., isolated from sediment.</title>
        <authorList>
            <person name="Gu T."/>
        </authorList>
    </citation>
    <scope>NUCLEOTIDE SEQUENCE [LARGE SCALE GENOMIC DNA]</scope>
    <source>
        <strain evidence="1 2">SM1973</strain>
    </source>
</reference>
<organism evidence="1 2">
    <name type="scientific">Spartinivicinus marinus</name>
    <dbReference type="NCBI Taxonomy" id="2994442"/>
    <lineage>
        <taxon>Bacteria</taxon>
        <taxon>Pseudomonadati</taxon>
        <taxon>Pseudomonadota</taxon>
        <taxon>Gammaproteobacteria</taxon>
        <taxon>Oceanospirillales</taxon>
        <taxon>Zooshikellaceae</taxon>
        <taxon>Spartinivicinus</taxon>
    </lineage>
</organism>
<dbReference type="PANTHER" id="PTHR38605">
    <property type="entry name" value="ATPASE-RELATED"/>
    <property type="match status" value="1"/>
</dbReference>
<protein>
    <submittedName>
        <fullName evidence="1">YcjX family protein</fullName>
    </submittedName>
</protein>
<dbReference type="InterPro" id="IPR007413">
    <property type="entry name" value="YcjX-like"/>
</dbReference>
<name>A0A853IE40_9GAMM</name>
<sequence length="465" mass="52857">MAGYWQRIQQQGQQLLKRTFDRHLRLAVTGLSRSGKTAFITSLVNQLLEGTHSQQLPFFEVIQDDRLLGVRRVQQPHPEVASFRYDLALQSLSGDQPEWPEPTKGLSEIRLALRFLPATGLSSWLAEPVTLLLDIVDYPGEWLLDLPMLEQSFASWSEQQWALLNQAPRLELASDWLNRVAALDFNEATDDQLIRELAEQYTTLIQRFRVELGLHFLQPGRFLLPGEMKGAPILNFFPIPVTSQDKKTSDSLLAELTRRYDSYCEQVVKRFYKEHFAQVDRQIVLADCLQPLNAGPGSFNDLQLALEQIAESFSYGKSSFLTRLFSPKIDRLLFVATKADHVTPDQHGHLVGLLAELVQGIKRHVRFDGITVESMALASIRATQAGFCDYQGKQIPAIEGYQLTDRSLLTLFPGEVPGSPPKADYWQKKPFQFVEFFPPAKQLNQPLPHIRMDQALDFLLGDKLQ</sequence>
<keyword evidence="2" id="KW-1185">Reference proteome</keyword>
<dbReference type="RefSeq" id="WP_180569468.1">
    <property type="nucleotide sequence ID" value="NZ_JACCKB010000025.1"/>
</dbReference>
<gene>
    <name evidence="1" type="ORF">H0A36_15620</name>
</gene>
<dbReference type="PANTHER" id="PTHR38605:SF1">
    <property type="entry name" value="ATPASE"/>
    <property type="match status" value="1"/>
</dbReference>
<proteinExistence type="predicted"/>
<evidence type="ECO:0000313" key="1">
    <source>
        <dbReference type="EMBL" id="NYZ67445.1"/>
    </source>
</evidence>
<dbReference type="Pfam" id="PF04317">
    <property type="entry name" value="DUF463"/>
    <property type="match status" value="1"/>
</dbReference>
<comment type="caution">
    <text evidence="1">The sequence shown here is derived from an EMBL/GenBank/DDBJ whole genome shotgun (WGS) entry which is preliminary data.</text>
</comment>
<accession>A0A853IE40</accession>
<dbReference type="Proteomes" id="UP000569732">
    <property type="component" value="Unassembled WGS sequence"/>
</dbReference>
<evidence type="ECO:0000313" key="2">
    <source>
        <dbReference type="Proteomes" id="UP000569732"/>
    </source>
</evidence>
<dbReference type="AlphaFoldDB" id="A0A853IE40"/>